<evidence type="ECO:0000259" key="1">
    <source>
        <dbReference type="Pfam" id="PF04471"/>
    </source>
</evidence>
<dbReference type="GO" id="GO:0004519">
    <property type="term" value="F:endonuclease activity"/>
    <property type="evidence" value="ECO:0007669"/>
    <property type="project" value="InterPro"/>
</dbReference>
<sequence length="384" mass="44415">MNNQLTATHHTLDFNLLPPDKFAQIGHWLAEDTGEYRTVDYYEGSGDKGRDVIGITHDEDLDYFQCKKYKDITFGVLKTELDKIAGYIKTGEIDRPRRICFVISSPASPDARDKAKAYAQSVDLPTPDFWGPVVLDKKVKTNNQALKNFFNISEEEEHLPQIDVDGLIAGSNQETRFTIINTGDVPAIECSWEIKGFAWGSYPGQPKNFTLAPQEKKELRIAMEHDFMKKNQIRELRLHFEFRNGKGSWFFSERLFKIQLVPSQAFYRIHPEPGDYIAVQPLTKFTIDEIESRPPTGLNVTTSVKYTFQKETRYLEIQVSRTLQEGIWRFSTDELNYALKELAERKIFQMIRTGDFEDKFVVNSYLKPTQETGFEAYKELRDSI</sequence>
<feature type="domain" description="Restriction endonuclease type IV Mrr" evidence="1">
    <location>
        <begin position="19"/>
        <end position="123"/>
    </location>
</feature>
<dbReference type="Proteomes" id="UP000034894">
    <property type="component" value="Unassembled WGS sequence"/>
</dbReference>
<dbReference type="EMBL" id="LCFP01000001">
    <property type="protein sequence ID" value="KKS98530.1"/>
    <property type="molecule type" value="Genomic_DNA"/>
</dbReference>
<dbReference type="AlphaFoldDB" id="A0A0G1DKZ6"/>
<accession>A0A0G1DKZ6</accession>
<dbReference type="GO" id="GO:0009307">
    <property type="term" value="P:DNA restriction-modification system"/>
    <property type="evidence" value="ECO:0007669"/>
    <property type="project" value="InterPro"/>
</dbReference>
<evidence type="ECO:0000313" key="2">
    <source>
        <dbReference type="EMBL" id="KKS98530.1"/>
    </source>
</evidence>
<evidence type="ECO:0000313" key="3">
    <source>
        <dbReference type="Proteomes" id="UP000034894"/>
    </source>
</evidence>
<protein>
    <recommendedName>
        <fullName evidence="1">Restriction endonuclease type IV Mrr domain-containing protein</fullName>
    </recommendedName>
</protein>
<name>A0A0G1DKZ6_9BACT</name>
<dbReference type="GO" id="GO:0003677">
    <property type="term" value="F:DNA binding"/>
    <property type="evidence" value="ECO:0007669"/>
    <property type="project" value="InterPro"/>
</dbReference>
<gene>
    <name evidence="2" type="ORF">UV73_C0001G0051</name>
</gene>
<dbReference type="Pfam" id="PF04471">
    <property type="entry name" value="Mrr_cat"/>
    <property type="match status" value="1"/>
</dbReference>
<organism evidence="2 3">
    <name type="scientific">Candidatus Gottesmanbacteria bacterium GW2011_GWA2_43_14</name>
    <dbReference type="NCBI Taxonomy" id="1618443"/>
    <lineage>
        <taxon>Bacteria</taxon>
        <taxon>Candidatus Gottesmaniibacteriota</taxon>
    </lineage>
</organism>
<comment type="caution">
    <text evidence="2">The sequence shown here is derived from an EMBL/GenBank/DDBJ whole genome shotgun (WGS) entry which is preliminary data.</text>
</comment>
<proteinExistence type="predicted"/>
<reference evidence="2 3" key="1">
    <citation type="journal article" date="2015" name="Nature">
        <title>rRNA introns, odd ribosomes, and small enigmatic genomes across a large radiation of phyla.</title>
        <authorList>
            <person name="Brown C.T."/>
            <person name="Hug L.A."/>
            <person name="Thomas B.C."/>
            <person name="Sharon I."/>
            <person name="Castelle C.J."/>
            <person name="Singh A."/>
            <person name="Wilkins M.J."/>
            <person name="Williams K.H."/>
            <person name="Banfield J.F."/>
        </authorList>
    </citation>
    <scope>NUCLEOTIDE SEQUENCE [LARGE SCALE GENOMIC DNA]</scope>
</reference>
<dbReference type="InterPro" id="IPR007560">
    <property type="entry name" value="Restrct_endonuc_IV_Mrr"/>
</dbReference>